<comment type="caution">
    <text evidence="2">The sequence shown here is derived from an EMBL/GenBank/DDBJ whole genome shotgun (WGS) entry which is preliminary data.</text>
</comment>
<dbReference type="EMBL" id="SHKY01000001">
    <property type="protein sequence ID" value="RZU52395.1"/>
    <property type="molecule type" value="Genomic_DNA"/>
</dbReference>
<evidence type="ECO:0000256" key="1">
    <source>
        <dbReference type="SAM" id="MobiDB-lite"/>
    </source>
</evidence>
<sequence>MTYLVEYKGADLEIATLDAALDNAKNAITADVGPVSEWSVEYDEAINDWFVQGLLDGAPVGSTAVVTGPEPVVPQTPGADRYPSPPGDEREDWARCASFTGGTPAEVFGRVTTWLAGRPDLVTLGDVALSVVPDGYRLRVYYRDNEGGERRVMRG</sequence>
<protein>
    <submittedName>
        <fullName evidence="2">Uncharacterized protein</fullName>
    </submittedName>
</protein>
<feature type="region of interest" description="Disordered" evidence="1">
    <location>
        <begin position="66"/>
        <end position="90"/>
    </location>
</feature>
<accession>A0A4Q7ZPP7</accession>
<evidence type="ECO:0000313" key="2">
    <source>
        <dbReference type="EMBL" id="RZU52395.1"/>
    </source>
</evidence>
<keyword evidence="3" id="KW-1185">Reference proteome</keyword>
<organism evidence="2 3">
    <name type="scientific">Krasilnikovia cinnamomea</name>
    <dbReference type="NCBI Taxonomy" id="349313"/>
    <lineage>
        <taxon>Bacteria</taxon>
        <taxon>Bacillati</taxon>
        <taxon>Actinomycetota</taxon>
        <taxon>Actinomycetes</taxon>
        <taxon>Micromonosporales</taxon>
        <taxon>Micromonosporaceae</taxon>
        <taxon>Krasilnikovia</taxon>
    </lineage>
</organism>
<dbReference type="RefSeq" id="WP_130511015.1">
    <property type="nucleotide sequence ID" value="NZ_SHKY01000001.1"/>
</dbReference>
<dbReference type="OrthoDB" id="3292971at2"/>
<gene>
    <name evidence="2" type="ORF">EV385_4253</name>
</gene>
<name>A0A4Q7ZPP7_9ACTN</name>
<dbReference type="AlphaFoldDB" id="A0A4Q7ZPP7"/>
<evidence type="ECO:0000313" key="3">
    <source>
        <dbReference type="Proteomes" id="UP000292564"/>
    </source>
</evidence>
<dbReference type="Proteomes" id="UP000292564">
    <property type="component" value="Unassembled WGS sequence"/>
</dbReference>
<reference evidence="2 3" key="1">
    <citation type="submission" date="2019-02" db="EMBL/GenBank/DDBJ databases">
        <title>Sequencing the genomes of 1000 actinobacteria strains.</title>
        <authorList>
            <person name="Klenk H.-P."/>
        </authorList>
    </citation>
    <scope>NUCLEOTIDE SEQUENCE [LARGE SCALE GENOMIC DNA]</scope>
    <source>
        <strain evidence="2 3">DSM 45162</strain>
    </source>
</reference>
<proteinExistence type="predicted"/>